<dbReference type="OrthoDB" id="29058at2759"/>
<keyword evidence="4" id="KW-0539">Nucleus</keyword>
<dbReference type="EMBL" id="GL883007">
    <property type="protein sequence ID" value="EGG23957.1"/>
    <property type="molecule type" value="Genomic_DNA"/>
</dbReference>
<gene>
    <name evidence="6" type="primary">utp11</name>
    <name evidence="6" type="ORF">DFA_06095</name>
</gene>
<comment type="subcellular location">
    <subcellularLocation>
        <location evidence="1">Nucleus</location>
        <location evidence="1">Nucleolus</location>
    </subcellularLocation>
</comment>
<evidence type="ECO:0000313" key="6">
    <source>
        <dbReference type="EMBL" id="EGG23957.1"/>
    </source>
</evidence>
<evidence type="ECO:0000256" key="4">
    <source>
        <dbReference type="ARBA" id="ARBA00023242"/>
    </source>
</evidence>
<keyword evidence="3" id="KW-0698">rRNA processing</keyword>
<dbReference type="RefSeq" id="XP_004361808.1">
    <property type="nucleotide sequence ID" value="XM_004361751.1"/>
</dbReference>
<feature type="compositionally biased region" description="Basic and acidic residues" evidence="5">
    <location>
        <begin position="179"/>
        <end position="189"/>
    </location>
</feature>
<dbReference type="PANTHER" id="PTHR12838">
    <property type="entry name" value="U3 SMALL NUCLEOLAR RNA-ASSOCIATED PROTEIN 11"/>
    <property type="match status" value="1"/>
</dbReference>
<dbReference type="AlphaFoldDB" id="F4PK33"/>
<evidence type="ECO:0000256" key="2">
    <source>
        <dbReference type="ARBA" id="ARBA00008105"/>
    </source>
</evidence>
<reference evidence="7" key="1">
    <citation type="journal article" date="2011" name="Genome Res.">
        <title>Phylogeny-wide analysis of social amoeba genomes highlights ancient origins for complex intercellular communication.</title>
        <authorList>
            <person name="Heidel A.J."/>
            <person name="Lawal H.M."/>
            <person name="Felder M."/>
            <person name="Schilde C."/>
            <person name="Helps N.R."/>
            <person name="Tunggal B."/>
            <person name="Rivero F."/>
            <person name="John U."/>
            <person name="Schleicher M."/>
            <person name="Eichinger L."/>
            <person name="Platzer M."/>
            <person name="Noegel A.A."/>
            <person name="Schaap P."/>
            <person name="Gloeckner G."/>
        </authorList>
    </citation>
    <scope>NUCLEOTIDE SEQUENCE [LARGE SCALE GENOMIC DNA]</scope>
    <source>
        <strain evidence="7">SH3</strain>
    </source>
</reference>
<dbReference type="KEGG" id="dfa:DFA_06095"/>
<evidence type="ECO:0000256" key="1">
    <source>
        <dbReference type="ARBA" id="ARBA00004604"/>
    </source>
</evidence>
<dbReference type="InterPro" id="IPR007144">
    <property type="entry name" value="SSU_processome_Utp11"/>
</dbReference>
<dbReference type="STRING" id="1054147.F4PK33"/>
<dbReference type="Proteomes" id="UP000007797">
    <property type="component" value="Unassembled WGS sequence"/>
</dbReference>
<accession>F4PK33</accession>
<proteinExistence type="inferred from homology"/>
<evidence type="ECO:0000256" key="3">
    <source>
        <dbReference type="ARBA" id="ARBA00022552"/>
    </source>
</evidence>
<evidence type="ECO:0000313" key="7">
    <source>
        <dbReference type="Proteomes" id="UP000007797"/>
    </source>
</evidence>
<comment type="similarity">
    <text evidence="2">Belongs to the UTP11 family.</text>
</comment>
<protein>
    <submittedName>
        <fullName evidence="6">U3 snoRNP protein</fullName>
    </submittedName>
</protein>
<keyword evidence="7" id="KW-1185">Reference proteome</keyword>
<evidence type="ECO:0000256" key="5">
    <source>
        <dbReference type="SAM" id="MobiDB-lite"/>
    </source>
</evidence>
<dbReference type="PANTHER" id="PTHR12838:SF0">
    <property type="entry name" value="U3 SMALL NUCLEOLAR RNA-ASSOCIATED PROTEIN 11-RELATED"/>
    <property type="match status" value="1"/>
</dbReference>
<feature type="region of interest" description="Disordered" evidence="5">
    <location>
        <begin position="163"/>
        <end position="189"/>
    </location>
</feature>
<dbReference type="Pfam" id="PF03998">
    <property type="entry name" value="Utp11"/>
    <property type="match status" value="1"/>
</dbReference>
<name>F4PK33_CACFS</name>
<sequence>MSLNIKNLLPNRVKYGVHYKHSGNSASKDQIIDAKTHDRAYLQSKRIAEDKKIERLQSELQYLDSKLKQSETVIFVDGDKEVKKFSAVKYYDTIPEALKSGSSVIPKLSKLREGKLLVNPDSAPKLGAIEAMTTTSYKELNARIERRDGLKKAESDLGKHIRQLANKDQKPLKKSNIKSNKDWKLARKK</sequence>
<dbReference type="GO" id="GO:0006364">
    <property type="term" value="P:rRNA processing"/>
    <property type="evidence" value="ECO:0007669"/>
    <property type="project" value="UniProtKB-KW"/>
</dbReference>
<organism evidence="6 7">
    <name type="scientific">Cavenderia fasciculata</name>
    <name type="common">Slime mold</name>
    <name type="synonym">Dictyostelium fasciculatum</name>
    <dbReference type="NCBI Taxonomy" id="261658"/>
    <lineage>
        <taxon>Eukaryota</taxon>
        <taxon>Amoebozoa</taxon>
        <taxon>Evosea</taxon>
        <taxon>Eumycetozoa</taxon>
        <taxon>Dictyostelia</taxon>
        <taxon>Acytosteliales</taxon>
        <taxon>Cavenderiaceae</taxon>
        <taxon>Cavenderia</taxon>
    </lineage>
</organism>
<dbReference type="GO" id="GO:0032040">
    <property type="term" value="C:small-subunit processome"/>
    <property type="evidence" value="ECO:0007669"/>
    <property type="project" value="InterPro"/>
</dbReference>
<dbReference type="GeneID" id="14875982"/>